<evidence type="ECO:0000256" key="24">
    <source>
        <dbReference type="ARBA" id="ARBA00065357"/>
    </source>
</evidence>
<dbReference type="PROSITE" id="PS51257">
    <property type="entry name" value="PROKAR_LIPOPROTEIN"/>
    <property type="match status" value="1"/>
</dbReference>
<evidence type="ECO:0000256" key="1">
    <source>
        <dbReference type="ARBA" id="ARBA00004115"/>
    </source>
</evidence>
<keyword evidence="7 26" id="KW-0732">Signal</keyword>
<dbReference type="Proteomes" id="UP000228380">
    <property type="component" value="Unplaced"/>
</dbReference>
<dbReference type="GO" id="GO:0008380">
    <property type="term" value="P:RNA splicing"/>
    <property type="evidence" value="ECO:0007669"/>
    <property type="project" value="UniProtKB-KW"/>
</dbReference>
<evidence type="ECO:0000313" key="29">
    <source>
        <dbReference type="Proteomes" id="UP000228380"/>
    </source>
</evidence>
<comment type="subcellular location">
    <subcellularLocation>
        <location evidence="1">Endoplasmic reticulum membrane</location>
        <topology evidence="1">Single-pass type I membrane protein</topology>
    </subcellularLocation>
</comment>
<evidence type="ECO:0000259" key="28">
    <source>
        <dbReference type="PROSITE" id="PS51392"/>
    </source>
</evidence>
<feature type="region of interest" description="Disordered" evidence="25">
    <location>
        <begin position="517"/>
        <end position="552"/>
    </location>
</feature>
<dbReference type="GO" id="GO:0004521">
    <property type="term" value="F:RNA endonuclease activity"/>
    <property type="evidence" value="ECO:0007669"/>
    <property type="project" value="InterPro"/>
</dbReference>
<gene>
    <name evidence="30" type="primary">LOC103704928</name>
</gene>
<evidence type="ECO:0000256" key="19">
    <source>
        <dbReference type="ARBA" id="ARBA00023187"/>
    </source>
</evidence>
<keyword evidence="5" id="KW-0808">Transferase</keyword>
<evidence type="ECO:0000256" key="22">
    <source>
        <dbReference type="ARBA" id="ARBA00047899"/>
    </source>
</evidence>
<keyword evidence="29" id="KW-1185">Reference proteome</keyword>
<dbReference type="GO" id="GO:0004674">
    <property type="term" value="F:protein serine/threonine kinase activity"/>
    <property type="evidence" value="ECO:0007669"/>
    <property type="project" value="UniProtKB-KW"/>
</dbReference>
<keyword evidence="11" id="KW-0256">Endoplasmic reticulum</keyword>
<evidence type="ECO:0000256" key="17">
    <source>
        <dbReference type="ARBA" id="ARBA00023163"/>
    </source>
</evidence>
<keyword evidence="4" id="KW-0507">mRNA processing</keyword>
<dbReference type="Gene3D" id="2.130.10.10">
    <property type="entry name" value="YVTN repeat-like/Quinoprotein amine dehydrogenase"/>
    <property type="match status" value="1"/>
</dbReference>
<dbReference type="Gene3D" id="1.10.510.10">
    <property type="entry name" value="Transferase(Phosphotransferase) domain 1"/>
    <property type="match status" value="1"/>
</dbReference>
<evidence type="ECO:0000256" key="13">
    <source>
        <dbReference type="ARBA" id="ARBA00022989"/>
    </source>
</evidence>
<dbReference type="FunFam" id="1.20.1440.180:FF:000002">
    <property type="entry name" value="Serine/threonine-protein kinase/endoribonuclease IRE1"/>
    <property type="match status" value="1"/>
</dbReference>
<evidence type="ECO:0000256" key="23">
    <source>
        <dbReference type="ARBA" id="ARBA00048679"/>
    </source>
</evidence>
<keyword evidence="8" id="KW-0547">Nucleotide-binding</keyword>
<evidence type="ECO:0000256" key="3">
    <source>
        <dbReference type="ARBA" id="ARBA00022527"/>
    </source>
</evidence>
<dbReference type="FunFam" id="1.10.510.10:FF:000463">
    <property type="entry name" value="Serine/threonine-protein kinase/endoribonuclease IRE1a"/>
    <property type="match status" value="1"/>
</dbReference>
<evidence type="ECO:0000259" key="27">
    <source>
        <dbReference type="PROSITE" id="PS50011"/>
    </source>
</evidence>
<dbReference type="GO" id="GO:0051082">
    <property type="term" value="F:unfolded protein binding"/>
    <property type="evidence" value="ECO:0007669"/>
    <property type="project" value="TreeGrafter"/>
</dbReference>
<keyword evidence="10" id="KW-0378">Hydrolase</keyword>
<dbReference type="EC" id="2.7.11.1" evidence="2"/>
<comment type="catalytic activity">
    <reaction evidence="23">
        <text>L-seryl-[protein] + ATP = O-phospho-L-seryl-[protein] + ADP + H(+)</text>
        <dbReference type="Rhea" id="RHEA:17989"/>
        <dbReference type="Rhea" id="RHEA-COMP:9863"/>
        <dbReference type="Rhea" id="RHEA-COMP:11604"/>
        <dbReference type="ChEBI" id="CHEBI:15378"/>
        <dbReference type="ChEBI" id="CHEBI:29999"/>
        <dbReference type="ChEBI" id="CHEBI:30616"/>
        <dbReference type="ChEBI" id="CHEBI:83421"/>
        <dbReference type="ChEBI" id="CHEBI:456216"/>
        <dbReference type="EC" id="2.7.11.1"/>
    </reaction>
</comment>
<dbReference type="InterPro" id="IPR010513">
    <property type="entry name" value="KEN_dom"/>
</dbReference>
<dbReference type="OrthoDB" id="63989at2759"/>
<dbReference type="GO" id="GO:0036498">
    <property type="term" value="P:IRE1-mediated unfolded protein response"/>
    <property type="evidence" value="ECO:0007669"/>
    <property type="project" value="TreeGrafter"/>
</dbReference>
<evidence type="ECO:0000256" key="9">
    <source>
        <dbReference type="ARBA" id="ARBA00022777"/>
    </source>
</evidence>
<dbReference type="GO" id="GO:1990604">
    <property type="term" value="C:IRE1-TRAF2-ASK1 complex"/>
    <property type="evidence" value="ECO:0007669"/>
    <property type="project" value="TreeGrafter"/>
</dbReference>
<dbReference type="GO" id="GO:0006397">
    <property type="term" value="P:mRNA processing"/>
    <property type="evidence" value="ECO:0007669"/>
    <property type="project" value="UniProtKB-KW"/>
</dbReference>
<dbReference type="SUPFAM" id="SSF50998">
    <property type="entry name" value="Quinoprotein alcohol dehydrogenase-like"/>
    <property type="match status" value="1"/>
</dbReference>
<name>A0A8B7BW89_PHODC</name>
<dbReference type="Pfam" id="PF06479">
    <property type="entry name" value="Ribonuc_2-5A"/>
    <property type="match status" value="1"/>
</dbReference>
<feature type="chain" id="PRO_5034545922" description="non-specific serine/threonine protein kinase" evidence="26">
    <location>
        <begin position="25"/>
        <end position="1014"/>
    </location>
</feature>
<dbReference type="PROSITE" id="PS00108">
    <property type="entry name" value="PROTEIN_KINASE_ST"/>
    <property type="match status" value="1"/>
</dbReference>
<keyword evidence="12" id="KW-0067">ATP-binding</keyword>
<dbReference type="InterPro" id="IPR008271">
    <property type="entry name" value="Ser/Thr_kinase_AS"/>
</dbReference>
<evidence type="ECO:0000256" key="12">
    <source>
        <dbReference type="ARBA" id="ARBA00022840"/>
    </source>
</evidence>
<keyword evidence="16" id="KW-1015">Disulfide bond</keyword>
<dbReference type="PANTHER" id="PTHR13954:SF6">
    <property type="entry name" value="NON-SPECIFIC SERINE_THREONINE PROTEIN KINASE"/>
    <property type="match status" value="1"/>
</dbReference>
<evidence type="ECO:0000256" key="20">
    <source>
        <dbReference type="ARBA" id="ARBA00023230"/>
    </source>
</evidence>
<organism evidence="29 30">
    <name type="scientific">Phoenix dactylifera</name>
    <name type="common">Date palm</name>
    <dbReference type="NCBI Taxonomy" id="42345"/>
    <lineage>
        <taxon>Eukaryota</taxon>
        <taxon>Viridiplantae</taxon>
        <taxon>Streptophyta</taxon>
        <taxon>Embryophyta</taxon>
        <taxon>Tracheophyta</taxon>
        <taxon>Spermatophyta</taxon>
        <taxon>Magnoliopsida</taxon>
        <taxon>Liliopsida</taxon>
        <taxon>Arecaceae</taxon>
        <taxon>Coryphoideae</taxon>
        <taxon>Phoeniceae</taxon>
        <taxon>Phoenix</taxon>
    </lineage>
</organism>
<evidence type="ECO:0000256" key="7">
    <source>
        <dbReference type="ARBA" id="ARBA00022729"/>
    </source>
</evidence>
<dbReference type="GeneID" id="103704928"/>
<comment type="catalytic activity">
    <reaction evidence="22">
        <text>L-threonyl-[protein] + ATP = O-phospho-L-threonyl-[protein] + ADP + H(+)</text>
        <dbReference type="Rhea" id="RHEA:46608"/>
        <dbReference type="Rhea" id="RHEA-COMP:11060"/>
        <dbReference type="Rhea" id="RHEA-COMP:11605"/>
        <dbReference type="ChEBI" id="CHEBI:15378"/>
        <dbReference type="ChEBI" id="CHEBI:30013"/>
        <dbReference type="ChEBI" id="CHEBI:30616"/>
        <dbReference type="ChEBI" id="CHEBI:61977"/>
        <dbReference type="ChEBI" id="CHEBI:456216"/>
        <dbReference type="EC" id="2.7.11.1"/>
    </reaction>
</comment>
<keyword evidence="17" id="KW-0804">Transcription</keyword>
<evidence type="ECO:0000256" key="5">
    <source>
        <dbReference type="ARBA" id="ARBA00022679"/>
    </source>
</evidence>
<dbReference type="RefSeq" id="XP_008786667.2">
    <property type="nucleotide sequence ID" value="XM_008788445.4"/>
</dbReference>
<dbReference type="SMART" id="SM00580">
    <property type="entry name" value="PUG"/>
    <property type="match status" value="1"/>
</dbReference>
<keyword evidence="15" id="KW-0472">Membrane</keyword>
<evidence type="ECO:0000256" key="14">
    <source>
        <dbReference type="ARBA" id="ARBA00023015"/>
    </source>
</evidence>
<keyword evidence="6" id="KW-0812">Transmembrane</keyword>
<evidence type="ECO:0000256" key="8">
    <source>
        <dbReference type="ARBA" id="ARBA00022741"/>
    </source>
</evidence>
<dbReference type="CDD" id="cd10422">
    <property type="entry name" value="RNase_Ire1"/>
    <property type="match status" value="1"/>
</dbReference>
<protein>
    <recommendedName>
        <fullName evidence="2">non-specific serine/threonine protein kinase</fullName>
        <ecNumber evidence="2">2.7.11.1</ecNumber>
    </recommendedName>
</protein>
<dbReference type="SUPFAM" id="SSF56112">
    <property type="entry name" value="Protein kinase-like (PK-like)"/>
    <property type="match status" value="1"/>
</dbReference>
<evidence type="ECO:0000256" key="6">
    <source>
        <dbReference type="ARBA" id="ARBA00022692"/>
    </source>
</evidence>
<keyword evidence="14" id="KW-0805">Transcription regulation</keyword>
<dbReference type="InterPro" id="IPR011047">
    <property type="entry name" value="Quinoprotein_ADH-like_sf"/>
</dbReference>
<dbReference type="PROSITE" id="PS51392">
    <property type="entry name" value="KEN"/>
    <property type="match status" value="1"/>
</dbReference>
<keyword evidence="20" id="KW-0834">Unfolded protein response</keyword>
<reference evidence="30" key="1">
    <citation type="submission" date="2025-08" db="UniProtKB">
        <authorList>
            <consortium name="RefSeq"/>
        </authorList>
    </citation>
    <scope>IDENTIFICATION</scope>
    <source>
        <tissue evidence="30">Young leaves</tissue>
    </source>
</reference>
<dbReference type="InterPro" id="IPR038357">
    <property type="entry name" value="KEN_sf"/>
</dbReference>
<dbReference type="PANTHER" id="PTHR13954">
    <property type="entry name" value="IRE1-RELATED"/>
    <property type="match status" value="1"/>
</dbReference>
<keyword evidence="9 30" id="KW-0418">Kinase</keyword>
<evidence type="ECO:0000256" key="21">
    <source>
        <dbReference type="ARBA" id="ARBA00023268"/>
    </source>
</evidence>
<dbReference type="InterPro" id="IPR045133">
    <property type="entry name" value="IRE1/2-like"/>
</dbReference>
<feature type="signal peptide" evidence="26">
    <location>
        <begin position="1"/>
        <end position="24"/>
    </location>
</feature>
<dbReference type="SMART" id="SM00220">
    <property type="entry name" value="S_TKc"/>
    <property type="match status" value="1"/>
</dbReference>
<keyword evidence="21" id="KW-0511">Multifunctional enzyme</keyword>
<dbReference type="InterPro" id="IPR015943">
    <property type="entry name" value="WD40/YVTN_repeat-like_dom_sf"/>
</dbReference>
<dbReference type="PROSITE" id="PS50011">
    <property type="entry name" value="PROTEIN_KINASE_DOM"/>
    <property type="match status" value="1"/>
</dbReference>
<accession>A0A8B7BW89</accession>
<keyword evidence="13" id="KW-1133">Transmembrane helix</keyword>
<evidence type="ECO:0000256" key="18">
    <source>
        <dbReference type="ARBA" id="ARBA00023180"/>
    </source>
</evidence>
<dbReference type="Gene3D" id="3.30.200.20">
    <property type="entry name" value="Phosphorylase Kinase, domain 1"/>
    <property type="match status" value="1"/>
</dbReference>
<evidence type="ECO:0000256" key="2">
    <source>
        <dbReference type="ARBA" id="ARBA00012513"/>
    </source>
</evidence>
<dbReference type="GO" id="GO:0016787">
    <property type="term" value="F:hydrolase activity"/>
    <property type="evidence" value="ECO:0007669"/>
    <property type="project" value="UniProtKB-KW"/>
</dbReference>
<keyword evidence="3" id="KW-0723">Serine/threonine-protein kinase</keyword>
<dbReference type="KEGG" id="pda:103704928"/>
<evidence type="ECO:0000256" key="25">
    <source>
        <dbReference type="SAM" id="MobiDB-lite"/>
    </source>
</evidence>
<sequence>MRPQPSSFLAVLLFLLVLAGCLFAGVLPPLVSRPAADGEGWGPASFPPPLLSVPPGDSGIEAPVIPELERQVQELDGSVRLKTPSSGARAGSRTHFRSDSDDGRALLVHVDGTIYLMDTKSRTMHWKLSTGSPILYSEQSLSSSGLSEYFMDFDEDWNFYEYSKHTGKRIFDSTFEDYVTKMARKPTVNKSVVTVGAITTNMYILEADSGMVVYTDQVSGSKTTVEVPWVEGKSVSYRDAKTSNYIIVMRTNYFLNSSNFGKFLWSLKKSDITAYMTFESAREHELPSNMDNKLELPPMDRKDIPVILLSGDGKLKGASHDNYMLPLAAHLKSDITLDEEHGKEASGNLPLSVCNTADSCSLAPVAAPEQISVELCSHLNCHLETERVLNSPDDKLVSVSTLEDSPETADGSLGNKDIAEPNTNRMILWRSQFQNPVPMPYDNTKNLKTLEKSREGLNNGLEVKYYADEQTFSIIFSEASFGVIALLLIPLVSSFTALCYLKLRVSAKYDKNMTDLRGRQSAVPKKRKARKAGNVKNGVISNNDREVSSENDNYETDKFTHIQNKERYSFVNLSRADDAVNGRWVGRLFVSNSEIGRGSNGTVVFEGVYDGRPVAVKRLLLAHHDVAFKEIQNLIASDSHPNIVRWYGVEQDLDFVYISLERCACSLSDLIQVYSDSSPTLSESPTSNSVTEHKVQLNYWKSSEKDIELWKENGLPSSQLIKLMRDVVSGLAHLHELGIIHRDLKPQNVLISTDRSLNAKLSDMGISKRLLEDMSSLSRHATGYGSSGWQAPEQLLHGRQTRAVDLFSLGCILFYCITKGKHPFGNYFERDSNIINNRIDLFLVDHIPEAVHLLSHLLDPDPKLRPNAIEVLDHPFFWSSEMRLSFLRDTSDRIELEDRENKSELMEAIENATSVAFGGKWNEKLDAAFITDMGRYRKYKFDCMRDLLRVIRNKLNHYRELPKELQEILGPVPEGFDRYFSSRFPKLLIEVYRVVSTYCREEDSFSKYFKISPI</sequence>
<evidence type="ECO:0000256" key="10">
    <source>
        <dbReference type="ARBA" id="ARBA00022801"/>
    </source>
</evidence>
<evidence type="ECO:0000256" key="26">
    <source>
        <dbReference type="SAM" id="SignalP"/>
    </source>
</evidence>
<comment type="subunit">
    <text evidence="24">Homodimer; disulfide-linked. Dimer formation is driven by hydrophobic interactions within the N-terminal luminal domains and stabilized by disulfide bridges.</text>
</comment>
<dbReference type="GO" id="GO:0005524">
    <property type="term" value="F:ATP binding"/>
    <property type="evidence" value="ECO:0007669"/>
    <property type="project" value="UniProtKB-KW"/>
</dbReference>
<evidence type="ECO:0000256" key="11">
    <source>
        <dbReference type="ARBA" id="ARBA00022824"/>
    </source>
</evidence>
<feature type="domain" description="KEN" evidence="28">
    <location>
        <begin position="880"/>
        <end position="1011"/>
    </location>
</feature>
<dbReference type="InterPro" id="IPR011009">
    <property type="entry name" value="Kinase-like_dom_sf"/>
</dbReference>
<dbReference type="InterPro" id="IPR000719">
    <property type="entry name" value="Prot_kinase_dom"/>
</dbReference>
<keyword evidence="19" id="KW-0508">mRNA splicing</keyword>
<evidence type="ECO:0000256" key="15">
    <source>
        <dbReference type="ARBA" id="ARBA00023136"/>
    </source>
</evidence>
<feature type="domain" description="Protein kinase" evidence="27">
    <location>
        <begin position="589"/>
        <end position="877"/>
    </location>
</feature>
<evidence type="ECO:0000313" key="30">
    <source>
        <dbReference type="RefSeq" id="XP_008786667.2"/>
    </source>
</evidence>
<evidence type="ECO:0000256" key="4">
    <source>
        <dbReference type="ARBA" id="ARBA00022664"/>
    </source>
</evidence>
<evidence type="ECO:0000256" key="16">
    <source>
        <dbReference type="ARBA" id="ARBA00023157"/>
    </source>
</evidence>
<dbReference type="Pfam" id="PF00069">
    <property type="entry name" value="Pkinase"/>
    <property type="match status" value="1"/>
</dbReference>
<dbReference type="Gene3D" id="1.20.1440.180">
    <property type="entry name" value="KEN domain"/>
    <property type="match status" value="1"/>
</dbReference>
<feature type="compositionally biased region" description="Basic residues" evidence="25">
    <location>
        <begin position="524"/>
        <end position="533"/>
    </location>
</feature>
<dbReference type="FunFam" id="3.30.200.20:FF:000077">
    <property type="entry name" value="Putative Serine/threonine-protein kinase/endoribonuclease IRE1"/>
    <property type="match status" value="1"/>
</dbReference>
<keyword evidence="18" id="KW-0325">Glycoprotein</keyword>
<dbReference type="AlphaFoldDB" id="A0A8B7BW89"/>
<proteinExistence type="predicted"/>